<accession>A0A8S4PSE6</accession>
<feature type="compositionally biased region" description="Basic residues" evidence="1">
    <location>
        <begin position="69"/>
        <end position="81"/>
    </location>
</feature>
<feature type="compositionally biased region" description="Basic and acidic residues" evidence="1">
    <location>
        <begin position="37"/>
        <end position="49"/>
    </location>
</feature>
<dbReference type="Proteomes" id="UP000749559">
    <property type="component" value="Unassembled WGS sequence"/>
</dbReference>
<feature type="compositionally biased region" description="Basic and acidic residues" evidence="1">
    <location>
        <begin position="84"/>
        <end position="100"/>
    </location>
</feature>
<feature type="compositionally biased region" description="Basic and acidic residues" evidence="1">
    <location>
        <begin position="16"/>
        <end position="25"/>
    </location>
</feature>
<feature type="region of interest" description="Disordered" evidence="1">
    <location>
        <begin position="233"/>
        <end position="252"/>
    </location>
</feature>
<gene>
    <name evidence="2" type="ORF">OFUS_LOCUS21404</name>
</gene>
<feature type="compositionally biased region" description="Basic residues" evidence="1">
    <location>
        <begin position="152"/>
        <end position="165"/>
    </location>
</feature>
<sequence>MLTRRKLIDVKKLLKGEGSDHKTAKDNLISPNTSTCDNDKVSRLRDRDKIKPRKRELPEENLQSASNGKKAKRKKFKKHQPYSHTEEFLKKQASKIKDQIKLVQKWKKMGGKRIQNELKQGSRKRKSTAKTKGKSNNNQKQKERRKEISVKSRAKSKIIRKKNTKKSIENTATNAKEDNLKSNDNTDVESDDNDLMDVDTENELQKQPFNHTEQALKKKGQDKRMQEQKKIKLIQQQKQKDRKTRSTKASAKSRIIKKYHKYKKPHQPQEPLDLPVYDEMYSEGTQVMFGVFQELALLKTCSVFVQLKYRGTCQYFGTHHAIDEYKTIGLKRKPDDFNIIQHRDGPRLYRGIYYELPNASAEPENSQILKEDDETTNHDDQHTVKENILGVNNEEVDVKDNQQKTNVVLNESKLNMNDNIDISTTDQSKAENKAADNGLNNSYYGSTEMSNAYHRESESDEIIGDFQADINDPMGKSVEEIVTEAKNNFSSDNNTAVDDSDYMENDTEESFTEGRTEESLKELIEDSLIKTANEIAKKSYRQKHHRNFSKDKYSQAMASHSHRMKPKSLNSTEPRSCGYTASVLESDIPSIPKSLKFKLQNKGKFVVTQPFSVTEFLKSKKQKSKKKKKRSQTNMKRIRCNNQAQSSRWKNARQRMLYHKVRMQTLWIWITTMISLMKNLNLMLILPET</sequence>
<evidence type="ECO:0000256" key="1">
    <source>
        <dbReference type="SAM" id="MobiDB-lite"/>
    </source>
</evidence>
<organism evidence="2 3">
    <name type="scientific">Owenia fusiformis</name>
    <name type="common">Polychaete worm</name>
    <dbReference type="NCBI Taxonomy" id="6347"/>
    <lineage>
        <taxon>Eukaryota</taxon>
        <taxon>Metazoa</taxon>
        <taxon>Spiralia</taxon>
        <taxon>Lophotrochozoa</taxon>
        <taxon>Annelida</taxon>
        <taxon>Polychaeta</taxon>
        <taxon>Sedentaria</taxon>
        <taxon>Canalipalpata</taxon>
        <taxon>Sabellida</taxon>
        <taxon>Oweniida</taxon>
        <taxon>Oweniidae</taxon>
        <taxon>Owenia</taxon>
    </lineage>
</organism>
<reference evidence="2" key="1">
    <citation type="submission" date="2022-03" db="EMBL/GenBank/DDBJ databases">
        <authorList>
            <person name="Martin C."/>
        </authorList>
    </citation>
    <scope>NUCLEOTIDE SEQUENCE</scope>
</reference>
<keyword evidence="3" id="KW-1185">Reference proteome</keyword>
<feature type="compositionally biased region" description="Acidic residues" evidence="1">
    <location>
        <begin position="186"/>
        <end position="202"/>
    </location>
</feature>
<comment type="caution">
    <text evidence="2">The sequence shown here is derived from an EMBL/GenBank/DDBJ whole genome shotgun (WGS) entry which is preliminary data.</text>
</comment>
<proteinExistence type="predicted"/>
<feature type="region of interest" description="Disordered" evidence="1">
    <location>
        <begin position="363"/>
        <end position="382"/>
    </location>
</feature>
<dbReference type="EMBL" id="CAIIXF020000010">
    <property type="protein sequence ID" value="CAH1797065.1"/>
    <property type="molecule type" value="Genomic_DNA"/>
</dbReference>
<protein>
    <submittedName>
        <fullName evidence="2">Uncharacterized protein</fullName>
    </submittedName>
</protein>
<dbReference type="AlphaFoldDB" id="A0A8S4PSE6"/>
<evidence type="ECO:0000313" key="3">
    <source>
        <dbReference type="Proteomes" id="UP000749559"/>
    </source>
</evidence>
<name>A0A8S4PSE6_OWEFU</name>
<feature type="region of interest" description="Disordered" evidence="1">
    <location>
        <begin position="16"/>
        <end position="227"/>
    </location>
</feature>
<feature type="region of interest" description="Disordered" evidence="1">
    <location>
        <begin position="489"/>
        <end position="515"/>
    </location>
</feature>
<evidence type="ECO:0000313" key="2">
    <source>
        <dbReference type="EMBL" id="CAH1797065.1"/>
    </source>
</evidence>
<feature type="compositionally biased region" description="Basic and acidic residues" evidence="1">
    <location>
        <begin position="140"/>
        <end position="150"/>
    </location>
</feature>
<feature type="compositionally biased region" description="Acidic residues" evidence="1">
    <location>
        <begin position="498"/>
        <end position="511"/>
    </location>
</feature>
<feature type="compositionally biased region" description="Basic residues" evidence="1">
    <location>
        <begin position="121"/>
        <end position="133"/>
    </location>
</feature>